<keyword evidence="3" id="KW-1185">Reference proteome</keyword>
<proteinExistence type="predicted"/>
<feature type="region of interest" description="Disordered" evidence="1">
    <location>
        <begin position="117"/>
        <end position="138"/>
    </location>
</feature>
<protein>
    <submittedName>
        <fullName evidence="2">DNA-binding protein YbaB</fullName>
    </submittedName>
</protein>
<dbReference type="EMBL" id="JADOTX010000001">
    <property type="protein sequence ID" value="MBG6066339.1"/>
    <property type="molecule type" value="Genomic_DNA"/>
</dbReference>
<dbReference type="Proteomes" id="UP000614915">
    <property type="component" value="Unassembled WGS sequence"/>
</dbReference>
<name>A0ABS0JHD5_9ACTN</name>
<evidence type="ECO:0000256" key="1">
    <source>
        <dbReference type="SAM" id="MobiDB-lite"/>
    </source>
</evidence>
<evidence type="ECO:0000313" key="3">
    <source>
        <dbReference type="Proteomes" id="UP000614915"/>
    </source>
</evidence>
<feature type="region of interest" description="Disordered" evidence="1">
    <location>
        <begin position="35"/>
        <end position="61"/>
    </location>
</feature>
<comment type="caution">
    <text evidence="2">The sequence shown here is derived from an EMBL/GenBank/DDBJ whole genome shotgun (WGS) entry which is preliminary data.</text>
</comment>
<reference evidence="2 3" key="1">
    <citation type="submission" date="2020-11" db="EMBL/GenBank/DDBJ databases">
        <title>Sequencing the genomes of 1000 actinobacteria strains.</title>
        <authorList>
            <person name="Klenk H.-P."/>
        </authorList>
    </citation>
    <scope>NUCLEOTIDE SEQUENCE [LARGE SCALE GENOMIC DNA]</scope>
    <source>
        <strain evidence="2 3">DSM 101692</strain>
    </source>
</reference>
<gene>
    <name evidence="2" type="ORF">IW248_002626</name>
</gene>
<feature type="compositionally biased region" description="Basic and acidic residues" evidence="1">
    <location>
        <begin position="35"/>
        <end position="55"/>
    </location>
</feature>
<organism evidence="2 3">
    <name type="scientific">Micromonospora ureilytica</name>
    <dbReference type="NCBI Taxonomy" id="709868"/>
    <lineage>
        <taxon>Bacteria</taxon>
        <taxon>Bacillati</taxon>
        <taxon>Actinomycetota</taxon>
        <taxon>Actinomycetes</taxon>
        <taxon>Micromonosporales</taxon>
        <taxon>Micromonosporaceae</taxon>
        <taxon>Micromonospora</taxon>
    </lineage>
</organism>
<dbReference type="GO" id="GO:0003677">
    <property type="term" value="F:DNA binding"/>
    <property type="evidence" value="ECO:0007669"/>
    <property type="project" value="UniProtKB-KW"/>
</dbReference>
<evidence type="ECO:0000313" key="2">
    <source>
        <dbReference type="EMBL" id="MBG6066339.1"/>
    </source>
</evidence>
<keyword evidence="2" id="KW-0238">DNA-binding</keyword>
<dbReference type="InterPro" id="IPR036894">
    <property type="entry name" value="YbaB-like_sf"/>
</dbReference>
<sequence length="227" mass="24687">MAEQEAGGRMQQGSRHERLKLASLDFLGDDSALREQADRALRGTGREVRPEERSGADQTGSVRVVVDTQREVSAVTIARDWRSRVGPSGFADALFEAYADAVQAALELAALLRLQAEESGPASPEREPLDRSPERDVDEHTWLRDTWRTLSALDAELDAATRLPKRTDESSMSSPNGCLTLHIRGGGITGITGDVRRIAQADAGQLQFEAGSLFRAFELASARRTGS</sequence>
<accession>A0ABS0JHD5</accession>
<feature type="compositionally biased region" description="Basic and acidic residues" evidence="1">
    <location>
        <begin position="124"/>
        <end position="138"/>
    </location>
</feature>
<dbReference type="RefSeq" id="WP_196927206.1">
    <property type="nucleotide sequence ID" value="NZ_JADOTX010000001.1"/>
</dbReference>
<dbReference type="Gene3D" id="3.30.1310.10">
    <property type="entry name" value="Nucleoid-associated protein YbaB-like domain"/>
    <property type="match status" value="1"/>
</dbReference>